<protein>
    <recommendedName>
        <fullName evidence="1">Carbohydrate-binding domain-containing protein</fullName>
    </recommendedName>
</protein>
<dbReference type="InterPro" id="IPR010502">
    <property type="entry name" value="Carb-bd_dom_fam9"/>
</dbReference>
<dbReference type="Proteomes" id="UP000598350">
    <property type="component" value="Unassembled WGS sequence"/>
</dbReference>
<name>A0ABR7VD59_9FLAO</name>
<reference evidence="2 3" key="1">
    <citation type="submission" date="2020-05" db="EMBL/GenBank/DDBJ databases">
        <title>The draft genome sequence of Maribacter arenosus CAU 1321.</title>
        <authorList>
            <person name="Mu L."/>
        </authorList>
    </citation>
    <scope>NUCLEOTIDE SEQUENCE [LARGE SCALE GENOMIC DNA]</scope>
    <source>
        <strain evidence="2 3">CAU 1321</strain>
    </source>
</reference>
<accession>A0ABR7VD59</accession>
<dbReference type="RefSeq" id="WP_188314385.1">
    <property type="nucleotide sequence ID" value="NZ_JABTCG010000004.1"/>
</dbReference>
<dbReference type="Pfam" id="PF16011">
    <property type="entry name" value="CBM9_2"/>
    <property type="match status" value="1"/>
</dbReference>
<comment type="caution">
    <text evidence="2">The sequence shown here is derived from an EMBL/GenBank/DDBJ whole genome shotgun (WGS) entry which is preliminary data.</text>
</comment>
<evidence type="ECO:0000259" key="1">
    <source>
        <dbReference type="Pfam" id="PF16011"/>
    </source>
</evidence>
<dbReference type="Gene3D" id="2.60.40.1190">
    <property type="match status" value="1"/>
</dbReference>
<dbReference type="SUPFAM" id="SSF49344">
    <property type="entry name" value="CBD9-like"/>
    <property type="match status" value="1"/>
</dbReference>
<dbReference type="CDD" id="cd09620">
    <property type="entry name" value="CBM9_like_3"/>
    <property type="match status" value="1"/>
</dbReference>
<keyword evidence="3" id="KW-1185">Reference proteome</keyword>
<sequence length="215" mass="24583">MKESKIIPFIDNVSHLSHEELNNTMVSNGFMGKIDQVNWKAFGYKPTVSFYLAHNNEVLCILYKVNEENVRATVVKDNDAVWEDSCVEAFFATDINKGYFNIEANCIGTVLVGYGKERDNRTHLDDDRMKTIKRVSSLGKEIIGKEHVHGDWWLQLAIPFEILGVTKGQTIRANFYKCGDKCKVPHFLSWQPISTPQPDFHQPDFFAELILGNPE</sequence>
<dbReference type="EMBL" id="JABTCG010000004">
    <property type="protein sequence ID" value="MBD0851256.1"/>
    <property type="molecule type" value="Genomic_DNA"/>
</dbReference>
<gene>
    <name evidence="2" type="ORF">HPE63_11305</name>
</gene>
<feature type="domain" description="Carbohydrate-binding" evidence="1">
    <location>
        <begin position="32"/>
        <end position="210"/>
    </location>
</feature>
<organism evidence="2 3">
    <name type="scientific">Maribacter arenosus</name>
    <dbReference type="NCBI Taxonomy" id="1854708"/>
    <lineage>
        <taxon>Bacteria</taxon>
        <taxon>Pseudomonadati</taxon>
        <taxon>Bacteroidota</taxon>
        <taxon>Flavobacteriia</taxon>
        <taxon>Flavobacteriales</taxon>
        <taxon>Flavobacteriaceae</taxon>
        <taxon>Maribacter</taxon>
    </lineage>
</organism>
<evidence type="ECO:0000313" key="2">
    <source>
        <dbReference type="EMBL" id="MBD0851256.1"/>
    </source>
</evidence>
<evidence type="ECO:0000313" key="3">
    <source>
        <dbReference type="Proteomes" id="UP000598350"/>
    </source>
</evidence>
<proteinExistence type="predicted"/>